<sequence length="102" mass="11343">PFSLVGFDAVSFLAGGFHASVGCIPVMASVYAEIAIVDTVFISLPLHIIFRLAFKMDNQIPIYGGQGSQNPPYYAPDQWPYQLESSMDPPEHPQSEQWLLDR</sequence>
<accession>A0A5J9UQB2</accession>
<dbReference type="AlphaFoldDB" id="A0A5J9UQB2"/>
<reference evidence="1 2" key="1">
    <citation type="journal article" date="2019" name="Sci. Rep.">
        <title>A high-quality genome of Eragrostis curvula grass provides insights into Poaceae evolution and supports new strategies to enhance forage quality.</title>
        <authorList>
            <person name="Carballo J."/>
            <person name="Santos B.A.C.M."/>
            <person name="Zappacosta D."/>
            <person name="Garbus I."/>
            <person name="Selva J.P."/>
            <person name="Gallo C.A."/>
            <person name="Diaz A."/>
            <person name="Albertini E."/>
            <person name="Caccamo M."/>
            <person name="Echenique V."/>
        </authorList>
    </citation>
    <scope>NUCLEOTIDE SEQUENCE [LARGE SCALE GENOMIC DNA]</scope>
    <source>
        <strain evidence="2">cv. Victoria</strain>
        <tissue evidence="1">Leaf</tissue>
    </source>
</reference>
<dbReference type="Gramene" id="TVU25933">
    <property type="protein sequence ID" value="TVU25933"/>
    <property type="gene ID" value="EJB05_28454"/>
</dbReference>
<gene>
    <name evidence="1" type="ORF">EJB05_28454</name>
</gene>
<evidence type="ECO:0000313" key="1">
    <source>
        <dbReference type="EMBL" id="TVU25933.1"/>
    </source>
</evidence>
<protein>
    <submittedName>
        <fullName evidence="1">Uncharacterized protein</fullName>
    </submittedName>
</protein>
<feature type="non-terminal residue" evidence="1">
    <location>
        <position position="1"/>
    </location>
</feature>
<evidence type="ECO:0000313" key="2">
    <source>
        <dbReference type="Proteomes" id="UP000324897"/>
    </source>
</evidence>
<comment type="caution">
    <text evidence="1">The sequence shown here is derived from an EMBL/GenBank/DDBJ whole genome shotgun (WGS) entry which is preliminary data.</text>
</comment>
<organism evidence="1 2">
    <name type="scientific">Eragrostis curvula</name>
    <name type="common">weeping love grass</name>
    <dbReference type="NCBI Taxonomy" id="38414"/>
    <lineage>
        <taxon>Eukaryota</taxon>
        <taxon>Viridiplantae</taxon>
        <taxon>Streptophyta</taxon>
        <taxon>Embryophyta</taxon>
        <taxon>Tracheophyta</taxon>
        <taxon>Spermatophyta</taxon>
        <taxon>Magnoliopsida</taxon>
        <taxon>Liliopsida</taxon>
        <taxon>Poales</taxon>
        <taxon>Poaceae</taxon>
        <taxon>PACMAD clade</taxon>
        <taxon>Chloridoideae</taxon>
        <taxon>Eragrostideae</taxon>
        <taxon>Eragrostidinae</taxon>
        <taxon>Eragrostis</taxon>
    </lineage>
</organism>
<proteinExistence type="predicted"/>
<name>A0A5J9UQB2_9POAL</name>
<keyword evidence="2" id="KW-1185">Reference proteome</keyword>
<dbReference type="EMBL" id="RWGY01000013">
    <property type="protein sequence ID" value="TVU25933.1"/>
    <property type="molecule type" value="Genomic_DNA"/>
</dbReference>
<dbReference type="Proteomes" id="UP000324897">
    <property type="component" value="Chromosome 2"/>
</dbReference>